<dbReference type="Proteomes" id="UP001151760">
    <property type="component" value="Unassembled WGS sequence"/>
</dbReference>
<comment type="caution">
    <text evidence="3">The sequence shown here is derived from an EMBL/GenBank/DDBJ whole genome shotgun (WGS) entry which is preliminary data.</text>
</comment>
<protein>
    <submittedName>
        <fullName evidence="3">Uncharacterized protein</fullName>
    </submittedName>
</protein>
<feature type="region of interest" description="Disordered" evidence="2">
    <location>
        <begin position="251"/>
        <end position="287"/>
    </location>
</feature>
<keyword evidence="1" id="KW-0175">Coiled coil</keyword>
<feature type="coiled-coil region" evidence="1">
    <location>
        <begin position="74"/>
        <end position="108"/>
    </location>
</feature>
<evidence type="ECO:0000256" key="1">
    <source>
        <dbReference type="SAM" id="Coils"/>
    </source>
</evidence>
<reference evidence="3" key="2">
    <citation type="submission" date="2022-01" db="EMBL/GenBank/DDBJ databases">
        <authorList>
            <person name="Yamashiro T."/>
            <person name="Shiraishi A."/>
            <person name="Satake H."/>
            <person name="Nakayama K."/>
        </authorList>
    </citation>
    <scope>NUCLEOTIDE SEQUENCE</scope>
</reference>
<sequence length="287" mass="32770">MTFQVGDSHPDAFTKCTLSRRIVKLIRFAISASKCKPSNPTSLGILILPISTGELSELLEAEERKKKALDGVTIAKEIAKLQELKEVKDKLKAKVDKRKNVCESYKKRMVFVRKPAEKDLKNQGGIDLKKPLTIRDLLKISPKLKKRKRTVGTEPEMSFTATESALTFQIVSEMNLVDTQTLLCSKITALTKKTPESLRLVKILDDELEKRDDKDFLITKKVNQNNKHEQKDLCIFCFMLMYGYIKNHKKTVKNGQARTRERKSVQKPEAKPRKVNLQSNWSNLGQP</sequence>
<accession>A0ABQ5B557</accession>
<evidence type="ECO:0000256" key="2">
    <source>
        <dbReference type="SAM" id="MobiDB-lite"/>
    </source>
</evidence>
<gene>
    <name evidence="3" type="ORF">Tco_0857068</name>
</gene>
<reference evidence="3" key="1">
    <citation type="journal article" date="2022" name="Int. J. Mol. Sci.">
        <title>Draft Genome of Tanacetum Coccineum: Genomic Comparison of Closely Related Tanacetum-Family Plants.</title>
        <authorList>
            <person name="Yamashiro T."/>
            <person name="Shiraishi A."/>
            <person name="Nakayama K."/>
            <person name="Satake H."/>
        </authorList>
    </citation>
    <scope>NUCLEOTIDE SEQUENCE</scope>
</reference>
<feature type="compositionally biased region" description="Basic and acidic residues" evidence="2">
    <location>
        <begin position="258"/>
        <end position="272"/>
    </location>
</feature>
<keyword evidence="4" id="KW-1185">Reference proteome</keyword>
<feature type="compositionally biased region" description="Polar residues" evidence="2">
    <location>
        <begin position="276"/>
        <end position="287"/>
    </location>
</feature>
<organism evidence="3 4">
    <name type="scientific">Tanacetum coccineum</name>
    <dbReference type="NCBI Taxonomy" id="301880"/>
    <lineage>
        <taxon>Eukaryota</taxon>
        <taxon>Viridiplantae</taxon>
        <taxon>Streptophyta</taxon>
        <taxon>Embryophyta</taxon>
        <taxon>Tracheophyta</taxon>
        <taxon>Spermatophyta</taxon>
        <taxon>Magnoliopsida</taxon>
        <taxon>eudicotyledons</taxon>
        <taxon>Gunneridae</taxon>
        <taxon>Pentapetalae</taxon>
        <taxon>asterids</taxon>
        <taxon>campanulids</taxon>
        <taxon>Asterales</taxon>
        <taxon>Asteraceae</taxon>
        <taxon>Asteroideae</taxon>
        <taxon>Anthemideae</taxon>
        <taxon>Anthemidinae</taxon>
        <taxon>Tanacetum</taxon>
    </lineage>
</organism>
<evidence type="ECO:0000313" key="4">
    <source>
        <dbReference type="Proteomes" id="UP001151760"/>
    </source>
</evidence>
<name>A0ABQ5B557_9ASTR</name>
<evidence type="ECO:0000313" key="3">
    <source>
        <dbReference type="EMBL" id="GJT10026.1"/>
    </source>
</evidence>
<proteinExistence type="predicted"/>
<dbReference type="EMBL" id="BQNB010012956">
    <property type="protein sequence ID" value="GJT10026.1"/>
    <property type="molecule type" value="Genomic_DNA"/>
</dbReference>